<feature type="compositionally biased region" description="Low complexity" evidence="1">
    <location>
        <begin position="398"/>
        <end position="407"/>
    </location>
</feature>
<evidence type="ECO:0000256" key="1">
    <source>
        <dbReference type="SAM" id="MobiDB-lite"/>
    </source>
</evidence>
<reference evidence="3" key="1">
    <citation type="journal article" date="2018" name="Nat. Microbiol.">
        <title>Leveraging single-cell genomics to expand the fungal tree of life.</title>
        <authorList>
            <person name="Ahrendt S.R."/>
            <person name="Quandt C.A."/>
            <person name="Ciobanu D."/>
            <person name="Clum A."/>
            <person name="Salamov A."/>
            <person name="Andreopoulos B."/>
            <person name="Cheng J.F."/>
            <person name="Woyke T."/>
            <person name="Pelin A."/>
            <person name="Henrissat B."/>
            <person name="Reynolds N.K."/>
            <person name="Benny G.L."/>
            <person name="Smith M.E."/>
            <person name="James T.Y."/>
            <person name="Grigoriev I.V."/>
        </authorList>
    </citation>
    <scope>NUCLEOTIDE SEQUENCE [LARGE SCALE GENOMIC DNA]</scope>
    <source>
        <strain evidence="3">ATCC 52028</strain>
    </source>
</reference>
<feature type="region of interest" description="Disordered" evidence="1">
    <location>
        <begin position="1128"/>
        <end position="1170"/>
    </location>
</feature>
<feature type="compositionally biased region" description="Pro residues" evidence="1">
    <location>
        <begin position="331"/>
        <end position="347"/>
    </location>
</feature>
<evidence type="ECO:0000313" key="2">
    <source>
        <dbReference type="EMBL" id="RKP02964.1"/>
    </source>
</evidence>
<feature type="compositionally biased region" description="Polar residues" evidence="1">
    <location>
        <begin position="183"/>
        <end position="192"/>
    </location>
</feature>
<proteinExistence type="predicted"/>
<accession>A0A4P9XBZ7</accession>
<name>A0A4P9XBZ7_9FUNG</name>
<sequence>MALTASSFTVRPDMDDLSLLRLVVTTATSGVLSSPSNTVTFLRILRTFDALVAPGSGKALRALLVQLQQDFAYLTWGERLQVLEKILPPSAYGAHASSDAAAVQLNRSVVEHLLRQQQLQLQQQQLQQQYEMSFHDVQRSFAYQPQESPSLSIGGRGGRRSGPLASRSAFRSADRLSSSGSSNTRLAASTSPGRPDAWRPPPALARSLHGDESISRAPRWSPLRHDQHHVTFMTDPGAAAADHDGDHAVLPLLAAETPSIPQASATWAPLPSNGRAFVSVTRPPARSPSPIRSIPRPGTVSDILPDVLLDGAPEAADAAAVPLPPLILEETPPPAMIPPSRSPPPPTAAASTPSQALRLDELTDAAPRPRSPRQPPVVAQASSFPRPLPNPLPVPMASLSSSPSSPSHGEHSHSTDAPAFTTSLNTVESMWMDTQALRFSESRCYVRSFHTWASRYAAAREAARRQIETNRRVAHFQSQWRQRHALTTWQHRWHQRHATAIRDAHDQQHAAAYNARSCLVACFGRWRHRFEACRTLDAHVAHVQHVNRLTVLSTCLTYWRVTLHQRLRAMIWQHHVVPQRRLRRLWQHWQLQCRVAQHLRDQLQRAFAMQRHRYKQHAFTRWRARMQARQRMRDGVLAVQRHHTTLTRRDLFLVWQARAQRHRDLRERALRFQQTAHHRAWRLWREGLVRRTSWHLACLQDRQRRTEHAWDTWRVARRRRLAVAHDTQRVVAVVWRVWQDRATACAAMTAQAIAYRGAKQQATVARGTAFWLRRTRFEHKRASLTDAYATTRRLRAAWQTWQDRHLAIQRRHHAAAQSADATLLVMAWRAWQMARKELRVHKAIAWVAQSRHRRLRARFGQWRQRVLEQQAQQLWQQIRAHRHRAALMQRWRACLQQRVALHETAVILQLFFAQRRCFVVWRRTRTLVSRERQFSSRETVKRVQQQHVGEMLAVWHTAAVRARRARSQTEHATQVWKTSMQQQVWRVWRRQARQKHLSRLAGPLVTRHHQARLRTWWSTWRERLAARRVAQFAVHHTGRAVFGVWSQRAAARLQDRLADRLRHQRVVLKAFWVWWAAACDDPHPGRLAMTWVVLPDARLLLRPGRDLLVHRLAHVALSYRANFYSKALGPSPRSRSPQRLAQRGDRRLSLGDGSTGRASTASSSTPRASAGVVIPATRKRRLHTVLQTWQQRQQRHRADGVLARAVESHRVRQHAFRRWRAAQHDRDVARRYHLHHTLRRWRDALQRRRHVLRQADAYAAFHRLNRTCAWWIVRTQQAHEVLAFREQHAVRVARAVLHRWWSRVEAQQFREEAAAAWATTTALTGAVHRWRLRIARGRLLQRAATLHDCKQTAAAFAAWRSAALARRTQAAVSDALAPWTQRQQRRRCRAAFVSWRRAAAARRQARDHAAAVVQRRQRRGRLAAAWAVWSDHAAWHAAAATYARHMALQRAVRRWRGAAARSRPASPGAAAAARQTVAAAWQGWRQRYVSARAAAARGAEPQADAVYARHVLVSAWDRWQHQLAQAAFEAERQLIFVETWAQQRLEQRCFLVWRDRARSAVLRREAARRPTDASLWRSRLRPSHGRLSS</sequence>
<dbReference type="EMBL" id="ML014131">
    <property type="protein sequence ID" value="RKP02964.1"/>
    <property type="molecule type" value="Genomic_DNA"/>
</dbReference>
<keyword evidence="3" id="KW-1185">Reference proteome</keyword>
<protein>
    <recommendedName>
        <fullName evidence="4">Sfi1 spindle body domain-containing protein</fullName>
    </recommendedName>
</protein>
<evidence type="ECO:0008006" key="4">
    <source>
        <dbReference type="Google" id="ProtNLM"/>
    </source>
</evidence>
<dbReference type="PANTHER" id="PTHR24216:SF65">
    <property type="entry name" value="PAXILLIN-LIKE PROTEIN 1"/>
    <property type="match status" value="1"/>
</dbReference>
<feature type="region of interest" description="Disordered" evidence="1">
    <location>
        <begin position="145"/>
        <end position="222"/>
    </location>
</feature>
<organism evidence="2 3">
    <name type="scientific">Caulochytrium protostelioides</name>
    <dbReference type="NCBI Taxonomy" id="1555241"/>
    <lineage>
        <taxon>Eukaryota</taxon>
        <taxon>Fungi</taxon>
        <taxon>Fungi incertae sedis</taxon>
        <taxon>Chytridiomycota</taxon>
        <taxon>Chytridiomycota incertae sedis</taxon>
        <taxon>Chytridiomycetes</taxon>
        <taxon>Caulochytriales</taxon>
        <taxon>Caulochytriaceae</taxon>
        <taxon>Caulochytrium</taxon>
    </lineage>
</organism>
<gene>
    <name evidence="2" type="ORF">CXG81DRAFT_24370</name>
</gene>
<dbReference type="Proteomes" id="UP000274922">
    <property type="component" value="Unassembled WGS sequence"/>
</dbReference>
<feature type="region of interest" description="Disordered" evidence="1">
    <location>
        <begin position="326"/>
        <end position="418"/>
    </location>
</feature>
<feature type="compositionally biased region" description="Low complexity" evidence="1">
    <location>
        <begin position="1155"/>
        <end position="1170"/>
    </location>
</feature>
<dbReference type="PANTHER" id="PTHR24216">
    <property type="entry name" value="PAXILLIN-RELATED"/>
    <property type="match status" value="1"/>
</dbReference>
<dbReference type="STRING" id="1555241.A0A4P9XBZ7"/>
<evidence type="ECO:0000313" key="3">
    <source>
        <dbReference type="Proteomes" id="UP000274922"/>
    </source>
</evidence>